<dbReference type="SUPFAM" id="SSF46785">
    <property type="entry name" value="Winged helix' DNA-binding domain"/>
    <property type="match status" value="1"/>
</dbReference>
<dbReference type="EMBL" id="JACHJU010000003">
    <property type="protein sequence ID" value="MBB4942406.1"/>
    <property type="molecule type" value="Genomic_DNA"/>
</dbReference>
<reference evidence="2 3" key="1">
    <citation type="submission" date="2020-08" db="EMBL/GenBank/DDBJ databases">
        <title>Sequencing the genomes of 1000 actinobacteria strains.</title>
        <authorList>
            <person name="Klenk H.-P."/>
        </authorList>
    </citation>
    <scope>NUCLEOTIDE SEQUENCE [LARGE SCALE GENOMIC DNA]</scope>
    <source>
        <strain evidence="2 3">DSM 43023</strain>
    </source>
</reference>
<dbReference type="PRINTS" id="PR00778">
    <property type="entry name" value="HTHARSR"/>
</dbReference>
<proteinExistence type="predicted"/>
<dbReference type="InterPro" id="IPR011991">
    <property type="entry name" value="ArsR-like_HTH"/>
</dbReference>
<gene>
    <name evidence="2" type="ORF">FHR32_006792</name>
</gene>
<dbReference type="InterPro" id="IPR001845">
    <property type="entry name" value="HTH_ArsR_DNA-bd_dom"/>
</dbReference>
<evidence type="ECO:0000313" key="2">
    <source>
        <dbReference type="EMBL" id="MBB4942406.1"/>
    </source>
</evidence>
<keyword evidence="2" id="KW-0238">DNA-binding</keyword>
<dbReference type="InterPro" id="IPR036390">
    <property type="entry name" value="WH_DNA-bd_sf"/>
</dbReference>
<evidence type="ECO:0000259" key="1">
    <source>
        <dbReference type="PROSITE" id="PS50987"/>
    </source>
</evidence>
<organism evidence="2 3">
    <name type="scientific">Streptosporangium album</name>
    <dbReference type="NCBI Taxonomy" id="47479"/>
    <lineage>
        <taxon>Bacteria</taxon>
        <taxon>Bacillati</taxon>
        <taxon>Actinomycetota</taxon>
        <taxon>Actinomycetes</taxon>
        <taxon>Streptosporangiales</taxon>
        <taxon>Streptosporangiaceae</taxon>
        <taxon>Streptosporangium</taxon>
    </lineage>
</organism>
<dbReference type="GO" id="GO:0010288">
    <property type="term" value="P:response to lead ion"/>
    <property type="evidence" value="ECO:0007669"/>
    <property type="project" value="TreeGrafter"/>
</dbReference>
<keyword evidence="3" id="KW-1185">Reference proteome</keyword>
<accession>A0A7W7WCT5</accession>
<dbReference type="PANTHER" id="PTHR39168">
    <property type="entry name" value="TRANSCRIPTIONAL REGULATOR-RELATED"/>
    <property type="match status" value="1"/>
</dbReference>
<dbReference type="GO" id="GO:0032791">
    <property type="term" value="F:lead ion binding"/>
    <property type="evidence" value="ECO:0007669"/>
    <property type="project" value="TreeGrafter"/>
</dbReference>
<dbReference type="GO" id="GO:0003677">
    <property type="term" value="F:DNA binding"/>
    <property type="evidence" value="ECO:0007669"/>
    <property type="project" value="UniProtKB-KW"/>
</dbReference>
<dbReference type="GO" id="GO:0097063">
    <property type="term" value="F:cadmium ion sensor activity"/>
    <property type="evidence" value="ECO:0007669"/>
    <property type="project" value="TreeGrafter"/>
</dbReference>
<dbReference type="InterPro" id="IPR036388">
    <property type="entry name" value="WH-like_DNA-bd_sf"/>
</dbReference>
<evidence type="ECO:0000313" key="3">
    <source>
        <dbReference type="Proteomes" id="UP000534286"/>
    </source>
</evidence>
<dbReference type="RefSeq" id="WP_221466486.1">
    <property type="nucleotide sequence ID" value="NZ_BAABEK010000012.1"/>
</dbReference>
<protein>
    <submittedName>
        <fullName evidence="2">DNA-binding transcriptional ArsR family regulator</fullName>
    </submittedName>
</protein>
<name>A0A7W7WCT5_9ACTN</name>
<dbReference type="CDD" id="cd00090">
    <property type="entry name" value="HTH_ARSR"/>
    <property type="match status" value="1"/>
</dbReference>
<dbReference type="AlphaFoldDB" id="A0A7W7WCT5"/>
<sequence>MVAEYIAADAGIAPVAGLIADPTRAAMLTVLLDGRALAAGELARLAGVSPATASAHLARLLDGGMVTVTAAGRHRYYRLAGPEVAEVLEALAGLGRRPAVRSLRQSRQARQLREARTCYDHLAGRAGVDLLTALLSAGYLVGQDAFEVTPAGEAGLEELGVNVDTVRGARRRFAPACLDWTERRSHLGGALGAALTSALLDRGWYRRGTARRLLEVTEPGRAGMAAISACKGLTSHTPVT</sequence>
<dbReference type="InterPro" id="IPR052543">
    <property type="entry name" value="HTH_Metal-responsive_Reg"/>
</dbReference>
<feature type="domain" description="HTH arsR-type" evidence="1">
    <location>
        <begin position="6"/>
        <end position="99"/>
    </location>
</feature>
<dbReference type="Gene3D" id="1.10.10.10">
    <property type="entry name" value="Winged helix-like DNA-binding domain superfamily/Winged helix DNA-binding domain"/>
    <property type="match status" value="1"/>
</dbReference>
<comment type="caution">
    <text evidence="2">The sequence shown here is derived from an EMBL/GenBank/DDBJ whole genome shotgun (WGS) entry which is preliminary data.</text>
</comment>
<dbReference type="PROSITE" id="PS50987">
    <property type="entry name" value="HTH_ARSR_2"/>
    <property type="match status" value="1"/>
</dbReference>
<dbReference type="Proteomes" id="UP000534286">
    <property type="component" value="Unassembled WGS sequence"/>
</dbReference>
<dbReference type="GO" id="GO:0003700">
    <property type="term" value="F:DNA-binding transcription factor activity"/>
    <property type="evidence" value="ECO:0007669"/>
    <property type="project" value="InterPro"/>
</dbReference>
<dbReference type="SMART" id="SM00418">
    <property type="entry name" value="HTH_ARSR"/>
    <property type="match status" value="1"/>
</dbReference>
<dbReference type="PANTHER" id="PTHR39168:SF1">
    <property type="entry name" value="TRANSCRIPTIONAL REGULATORY PROTEIN"/>
    <property type="match status" value="1"/>
</dbReference>
<dbReference type="Pfam" id="PF12840">
    <property type="entry name" value="HTH_20"/>
    <property type="match status" value="1"/>
</dbReference>
<dbReference type="NCBIfam" id="NF033788">
    <property type="entry name" value="HTH_metalloreg"/>
    <property type="match status" value="1"/>
</dbReference>
<dbReference type="GO" id="GO:0046686">
    <property type="term" value="P:response to cadmium ion"/>
    <property type="evidence" value="ECO:0007669"/>
    <property type="project" value="TreeGrafter"/>
</dbReference>